<dbReference type="PANTHER" id="PTHR46438:SF2">
    <property type="entry name" value="ALPHA_BETA-HYDROLASES SUPERFAMILY PROTEIN"/>
    <property type="match status" value="1"/>
</dbReference>
<name>A0A947DHY1_9CYAN</name>
<dbReference type="PRINTS" id="PR00111">
    <property type="entry name" value="ABHYDROLASE"/>
</dbReference>
<dbReference type="Gene3D" id="3.40.50.1820">
    <property type="entry name" value="alpha/beta hydrolase"/>
    <property type="match status" value="1"/>
</dbReference>
<protein>
    <submittedName>
        <fullName evidence="2">Alpha/beta fold hydrolase</fullName>
    </submittedName>
</protein>
<keyword evidence="2" id="KW-0378">Hydrolase</keyword>
<dbReference type="PANTHER" id="PTHR46438">
    <property type="entry name" value="ALPHA/BETA-HYDROLASES SUPERFAMILY PROTEIN"/>
    <property type="match status" value="1"/>
</dbReference>
<evidence type="ECO:0000313" key="3">
    <source>
        <dbReference type="Proteomes" id="UP000717364"/>
    </source>
</evidence>
<evidence type="ECO:0000259" key="1">
    <source>
        <dbReference type="Pfam" id="PF12697"/>
    </source>
</evidence>
<keyword evidence="3" id="KW-1185">Reference proteome</keyword>
<dbReference type="SUPFAM" id="SSF53474">
    <property type="entry name" value="alpha/beta-Hydrolases"/>
    <property type="match status" value="1"/>
</dbReference>
<proteinExistence type="predicted"/>
<sequence>MTLSVAPTVGNIWTWRDFTVYYVRAGEPRTDRPPLLLVHGFGASTDHWTKNITELQQDFEVWAIDLIGFGRSSKPSGGYSSDLWRDQLSDFIEQIIGRPAVIAGNSIGGYSCLFTAATRPQWVKGAVLLNGVGSFKDQMPVQEPSALKKAIGELIKNIILSPIPSWFVFQFVKKKSYIRKTLKQVYVNQEAVTEELIENIYRPATEPEAPAAFAALFKAPRGERVDVLLSQLERPLLLLWGTKDPWMNCEQRSELFRKYYSNIEEHFLEAGHCPHDDRPELVNPLVKDWILEQVMCSQIL</sequence>
<feature type="domain" description="AB hydrolase-1" evidence="1">
    <location>
        <begin position="35"/>
        <end position="283"/>
    </location>
</feature>
<evidence type="ECO:0000313" key="2">
    <source>
        <dbReference type="EMBL" id="MBT9317512.1"/>
    </source>
</evidence>
<accession>A0A947DHY1</accession>
<dbReference type="AlphaFoldDB" id="A0A947DHY1"/>
<gene>
    <name evidence="2" type="ORF">IXB50_18985</name>
</gene>
<dbReference type="GO" id="GO:0016787">
    <property type="term" value="F:hydrolase activity"/>
    <property type="evidence" value="ECO:0007669"/>
    <property type="project" value="UniProtKB-KW"/>
</dbReference>
<organism evidence="2 3">
    <name type="scientific">Leptothoe spongobia TAU-MAC 1115</name>
    <dbReference type="NCBI Taxonomy" id="1967444"/>
    <lineage>
        <taxon>Bacteria</taxon>
        <taxon>Bacillati</taxon>
        <taxon>Cyanobacteriota</taxon>
        <taxon>Cyanophyceae</taxon>
        <taxon>Nodosilineales</taxon>
        <taxon>Cymatolegaceae</taxon>
        <taxon>Leptothoe</taxon>
        <taxon>Leptothoe spongobia</taxon>
    </lineage>
</organism>
<dbReference type="EMBL" id="JADOES010000049">
    <property type="protein sequence ID" value="MBT9317512.1"/>
    <property type="molecule type" value="Genomic_DNA"/>
</dbReference>
<dbReference type="InterPro" id="IPR000073">
    <property type="entry name" value="AB_hydrolase_1"/>
</dbReference>
<dbReference type="Proteomes" id="UP000717364">
    <property type="component" value="Unassembled WGS sequence"/>
</dbReference>
<dbReference type="Pfam" id="PF12697">
    <property type="entry name" value="Abhydrolase_6"/>
    <property type="match status" value="1"/>
</dbReference>
<comment type="caution">
    <text evidence="2">The sequence shown here is derived from an EMBL/GenBank/DDBJ whole genome shotgun (WGS) entry which is preliminary data.</text>
</comment>
<dbReference type="InterPro" id="IPR029058">
    <property type="entry name" value="AB_hydrolase_fold"/>
</dbReference>
<reference evidence="2" key="2">
    <citation type="journal article" date="2021" name="Mar. Drugs">
        <title>Genome Reduction and Secondary Metabolism of the Marine Sponge-Associated Cyanobacterium Leptothoe.</title>
        <authorList>
            <person name="Konstantinou D."/>
            <person name="Popin R.V."/>
            <person name="Fewer D.P."/>
            <person name="Sivonen K."/>
            <person name="Gkelis S."/>
        </authorList>
    </citation>
    <scope>NUCLEOTIDE SEQUENCE</scope>
    <source>
        <strain evidence="2">TAU-MAC 1115</strain>
    </source>
</reference>
<dbReference type="RefSeq" id="WP_215610576.1">
    <property type="nucleotide sequence ID" value="NZ_JADOES010000049.1"/>
</dbReference>
<reference evidence="2" key="1">
    <citation type="submission" date="2020-11" db="EMBL/GenBank/DDBJ databases">
        <authorList>
            <person name="Konstantinou D."/>
            <person name="Gkelis S."/>
            <person name="Popin R."/>
            <person name="Fewer D."/>
            <person name="Sivonen K."/>
        </authorList>
    </citation>
    <scope>NUCLEOTIDE SEQUENCE</scope>
    <source>
        <strain evidence="2">TAU-MAC 1115</strain>
    </source>
</reference>